<evidence type="ECO:0000313" key="2">
    <source>
        <dbReference type="EMBL" id="CEF89775.1"/>
    </source>
</evidence>
<proteinExistence type="predicted"/>
<dbReference type="SUPFAM" id="SSF88874">
    <property type="entry name" value="Receptor-binding domain of short tail fibre protein gp12"/>
    <property type="match status" value="1"/>
</dbReference>
<dbReference type="EMBL" id="LN610578">
    <property type="protein sequence ID" value="CEF89775.1"/>
    <property type="molecule type" value="Genomic_DNA"/>
</dbReference>
<keyword evidence="3" id="KW-1185">Reference proteome</keyword>
<dbReference type="Proteomes" id="UP000030227">
    <property type="component" value="Segment"/>
</dbReference>
<feature type="region of interest" description="Disordered" evidence="1">
    <location>
        <begin position="151"/>
        <end position="189"/>
    </location>
</feature>
<dbReference type="GeneID" id="23680524"/>
<evidence type="ECO:0000256" key="1">
    <source>
        <dbReference type="SAM" id="MobiDB-lite"/>
    </source>
</evidence>
<name>A0A0A1IVT9_9CAUD</name>
<dbReference type="RefSeq" id="YP_009125628.1">
    <property type="nucleotide sequence ID" value="NC_026599.1"/>
</dbReference>
<gene>
    <name evidence="2" type="primary">ORF60</name>
</gene>
<dbReference type="KEGG" id="vg:23680524"/>
<sequence>MGLEVATYINQLVPTNPTGSDLKSFGDDHLRLIKSAIKNTFPNISQAVTVTAAQLNAVADTTQYVKPGMVIMWAGSLAQIPAGWKLCNGVGTTSNGIPVPNLIGAFPWGIDGSSQAVGTRGGSANIVWDGFTEGTALTLAQIPSHTHTWRSRGATTLTGSAGDSGALTGGSGNAANTNLETGPAGQGQTHNHAVKINMPLGNIPPFCSVFFIIKN</sequence>
<dbReference type="OrthoDB" id="7791at10239"/>
<reference evidence="2 3" key="1">
    <citation type="journal article" date="2015" name="PLoS ONE">
        <title>Investigation of a Large Collection of Pseudomonas aeruginosa Bacteriophages Collected from a Single Environmental Source in Abidjan, Cote d'Ivoire.</title>
        <authorList>
            <person name="Essoh C."/>
            <person name="Latino L."/>
            <person name="Midoux C."/>
            <person name="Blouin Y."/>
            <person name="Loukou G."/>
            <person name="Nguetta S.P."/>
            <person name="Lathro S."/>
            <person name="Cablanmian A."/>
            <person name="Kouassi A.K."/>
            <person name="Vergnaud G."/>
            <person name="Pourcel C."/>
        </authorList>
    </citation>
    <scope>NUCLEOTIDE SEQUENCE [LARGE SCALE GENOMIC DNA]</scope>
    <source>
        <strain evidence="2">Ab22</strain>
    </source>
</reference>
<protein>
    <submittedName>
        <fullName evidence="2">Putative tail fiber protein</fullName>
    </submittedName>
</protein>
<organism evidence="2 3">
    <name type="scientific">Pseudomonas phage vB_PaeP_C2-10_Ab22</name>
    <dbReference type="NCBI Taxonomy" id="1548906"/>
    <lineage>
        <taxon>Viruses</taxon>
        <taxon>Duplodnaviria</taxon>
        <taxon>Heunggongvirae</taxon>
        <taxon>Uroviricota</taxon>
        <taxon>Caudoviricetes</taxon>
        <taxon>Bruynoghevirus</taxon>
        <taxon>Bruynoghevirus Ab22</taxon>
    </lineage>
</organism>
<evidence type="ECO:0000313" key="3">
    <source>
        <dbReference type="Proteomes" id="UP000030227"/>
    </source>
</evidence>
<feature type="compositionally biased region" description="Polar residues" evidence="1">
    <location>
        <begin position="173"/>
        <end position="189"/>
    </location>
</feature>
<accession>A0A0A1IVT9</accession>